<evidence type="ECO:0000313" key="1">
    <source>
        <dbReference type="EMBL" id="KAF0732463.1"/>
    </source>
</evidence>
<dbReference type="EMBL" id="VJMJ01000132">
    <property type="protein sequence ID" value="KAF0732463.1"/>
    <property type="molecule type" value="Genomic_DNA"/>
</dbReference>
<dbReference type="Pfam" id="PF13637">
    <property type="entry name" value="Ank_4"/>
    <property type="match status" value="2"/>
</dbReference>
<dbReference type="Proteomes" id="UP000481153">
    <property type="component" value="Unassembled WGS sequence"/>
</dbReference>
<dbReference type="SUPFAM" id="SSF48403">
    <property type="entry name" value="Ankyrin repeat"/>
    <property type="match status" value="2"/>
</dbReference>
<dbReference type="InterPro" id="IPR002110">
    <property type="entry name" value="Ankyrin_rpt"/>
</dbReference>
<evidence type="ECO:0000313" key="2">
    <source>
        <dbReference type="Proteomes" id="UP000481153"/>
    </source>
</evidence>
<dbReference type="AlphaFoldDB" id="A0A6G0WY09"/>
<reference evidence="1 2" key="1">
    <citation type="submission" date="2019-07" db="EMBL/GenBank/DDBJ databases">
        <title>Genomics analysis of Aphanomyces spp. identifies a new class of oomycete effector associated with host adaptation.</title>
        <authorList>
            <person name="Gaulin E."/>
        </authorList>
    </citation>
    <scope>NUCLEOTIDE SEQUENCE [LARGE SCALE GENOMIC DNA]</scope>
    <source>
        <strain evidence="1 2">ATCC 201684</strain>
    </source>
</reference>
<evidence type="ECO:0008006" key="3">
    <source>
        <dbReference type="Google" id="ProtNLM"/>
    </source>
</evidence>
<organism evidence="1 2">
    <name type="scientific">Aphanomyces euteiches</name>
    <dbReference type="NCBI Taxonomy" id="100861"/>
    <lineage>
        <taxon>Eukaryota</taxon>
        <taxon>Sar</taxon>
        <taxon>Stramenopiles</taxon>
        <taxon>Oomycota</taxon>
        <taxon>Saprolegniomycetes</taxon>
        <taxon>Saprolegniales</taxon>
        <taxon>Verrucalvaceae</taxon>
        <taxon>Aphanomyces</taxon>
    </lineage>
</organism>
<sequence>MGEGTYQGVLLSQDVLQCICSFQYGMDGAVKSLYEASKPHLERLNDELHSFRRQIMTYDRYKRERFNVMFKLYDLFVESSFTPKKAAQLLPYAQLFKPMVELMAMAACDGTLLTSLYIQRQLSGHTGEMLVFALSKWPSNKQAKCHQLVMLRVHVCSDRLDSKHAMECLANLGNLQGIHVLYEMSPVKSRAVDIAAAHGHLDIVQFFLTDTKDCETTDAMDQAATNGHLDVVQYLHENSTVGATKHAMDGAAANGHLEIVRFLHEHRHEGCSTDAVDFAATNGHFEIVKFLIAHRMEGYTIKAMDGAASQGHLDMLHFFHTRHTPTLSSSSWTAGIKRSVRKFLHRPSIQAWCTKKAMDGAAGNGHLDVVRFLHEHRQEGCSGDALVNAAKHGHLDVVHFLVDHRRECVEKIEESLAQAAQEGQLQVVKFLLKWSVKCGTIVLIAPLSRACRQGHVEIVRAHWHHGKAAGGTQFWPSYLVLAAQLGHLEIVRFFIEQGHIQQAQEAIRMAARNGHLETAKFLVDHVKVEQVQKLADAAALNGHLEIVKFFIEQGFEIDFKPNVVSAAKGGHLDILKFCGCKASNEAMYEAARHSHVHAVRYFIEQSDLDSRSKLLGEAWRGFYNSVQTINDNRPWHCNDPWPDVPSGQLVRPQALHRYLERVSTCLSIENKTSTSP</sequence>
<dbReference type="PANTHER" id="PTHR46586:SF3">
    <property type="entry name" value="ANKYRIN REPEAT-CONTAINING PROTEIN"/>
    <property type="match status" value="1"/>
</dbReference>
<dbReference type="PANTHER" id="PTHR46586">
    <property type="entry name" value="ANKYRIN REPEAT-CONTAINING PROTEIN"/>
    <property type="match status" value="1"/>
</dbReference>
<dbReference type="InterPro" id="IPR036770">
    <property type="entry name" value="Ankyrin_rpt-contain_sf"/>
</dbReference>
<protein>
    <recommendedName>
        <fullName evidence="3">Ankyrin repeat-containing domain</fullName>
    </recommendedName>
</protein>
<keyword evidence="2" id="KW-1185">Reference proteome</keyword>
<dbReference type="InterPro" id="IPR052050">
    <property type="entry name" value="SecEffector_AnkRepeat"/>
</dbReference>
<accession>A0A6G0WY09</accession>
<proteinExistence type="predicted"/>
<dbReference type="Gene3D" id="1.25.40.20">
    <property type="entry name" value="Ankyrin repeat-containing domain"/>
    <property type="match status" value="4"/>
</dbReference>
<dbReference type="Pfam" id="PF12796">
    <property type="entry name" value="Ank_2"/>
    <property type="match status" value="2"/>
</dbReference>
<comment type="caution">
    <text evidence="1">The sequence shown here is derived from an EMBL/GenBank/DDBJ whole genome shotgun (WGS) entry which is preliminary data.</text>
</comment>
<dbReference type="SMART" id="SM00248">
    <property type="entry name" value="ANK"/>
    <property type="match status" value="6"/>
</dbReference>
<dbReference type="VEuPathDB" id="FungiDB:AeMF1_012915"/>
<gene>
    <name evidence="1" type="ORF">Ae201684_010453</name>
</gene>
<name>A0A6G0WY09_9STRA</name>